<protein>
    <submittedName>
        <fullName evidence="1">Uncharacterized protein</fullName>
    </submittedName>
</protein>
<comment type="caution">
    <text evidence="1">The sequence shown here is derived from an EMBL/GenBank/DDBJ whole genome shotgun (WGS) entry which is preliminary data.</text>
</comment>
<proteinExistence type="predicted"/>
<sequence>MQLSNKVKVSLRGERVQPEQIVFLECDFEIDQWIFGSILLKFNEVGNCIPVRFVGATDVYRRITRFGSSMFQCFWRFQF</sequence>
<gene>
    <name evidence="1" type="primary">Necator_chrX.g26254</name>
    <name evidence="1" type="ORF">RB195_026088</name>
</gene>
<dbReference type="EMBL" id="JAVFWL010000006">
    <property type="protein sequence ID" value="KAK6766596.1"/>
    <property type="molecule type" value="Genomic_DNA"/>
</dbReference>
<evidence type="ECO:0000313" key="1">
    <source>
        <dbReference type="EMBL" id="KAK6766596.1"/>
    </source>
</evidence>
<organism evidence="1 2">
    <name type="scientific">Necator americanus</name>
    <name type="common">Human hookworm</name>
    <dbReference type="NCBI Taxonomy" id="51031"/>
    <lineage>
        <taxon>Eukaryota</taxon>
        <taxon>Metazoa</taxon>
        <taxon>Ecdysozoa</taxon>
        <taxon>Nematoda</taxon>
        <taxon>Chromadorea</taxon>
        <taxon>Rhabditida</taxon>
        <taxon>Rhabditina</taxon>
        <taxon>Rhabditomorpha</taxon>
        <taxon>Strongyloidea</taxon>
        <taxon>Ancylostomatidae</taxon>
        <taxon>Bunostominae</taxon>
        <taxon>Necator</taxon>
    </lineage>
</organism>
<name>A0ABR1EVD6_NECAM</name>
<reference evidence="1 2" key="1">
    <citation type="submission" date="2023-08" db="EMBL/GenBank/DDBJ databases">
        <title>A Necator americanus chromosomal reference genome.</title>
        <authorList>
            <person name="Ilik V."/>
            <person name="Petrzelkova K.J."/>
            <person name="Pardy F."/>
            <person name="Fuh T."/>
            <person name="Niatou-Singa F.S."/>
            <person name="Gouil Q."/>
            <person name="Baker L."/>
            <person name="Ritchie M.E."/>
            <person name="Jex A.R."/>
            <person name="Gazzola D."/>
            <person name="Li H."/>
            <person name="Toshio Fujiwara R."/>
            <person name="Zhan B."/>
            <person name="Aroian R.V."/>
            <person name="Pafco B."/>
            <person name="Schwarz E.M."/>
        </authorList>
    </citation>
    <scope>NUCLEOTIDE SEQUENCE [LARGE SCALE GENOMIC DNA]</scope>
    <source>
        <strain evidence="1 2">Aroian</strain>
        <tissue evidence="1">Whole animal</tissue>
    </source>
</reference>
<accession>A0ABR1EVD6</accession>
<dbReference type="Proteomes" id="UP001303046">
    <property type="component" value="Unassembled WGS sequence"/>
</dbReference>
<evidence type="ECO:0000313" key="2">
    <source>
        <dbReference type="Proteomes" id="UP001303046"/>
    </source>
</evidence>
<keyword evidence="2" id="KW-1185">Reference proteome</keyword>